<feature type="transmembrane region" description="Helical" evidence="19">
    <location>
        <begin position="70"/>
        <end position="93"/>
    </location>
</feature>
<feature type="transmembrane region" description="Helical" evidence="19">
    <location>
        <begin position="218"/>
        <end position="243"/>
    </location>
</feature>
<evidence type="ECO:0000256" key="4">
    <source>
        <dbReference type="ARBA" id="ARBA00013531"/>
    </source>
</evidence>
<keyword evidence="5 19" id="KW-0813">Transport</keyword>
<evidence type="ECO:0000256" key="7">
    <source>
        <dbReference type="ARBA" id="ARBA00022660"/>
    </source>
</evidence>
<feature type="transmembrane region" description="Helical" evidence="19">
    <location>
        <begin position="341"/>
        <end position="361"/>
    </location>
</feature>
<feature type="transmembrane region" description="Helical" evidence="19">
    <location>
        <begin position="285"/>
        <end position="304"/>
    </location>
</feature>
<evidence type="ECO:0000256" key="17">
    <source>
        <dbReference type="PIRSR" id="PIRSR038885-1"/>
    </source>
</evidence>
<feature type="domain" description="Cytochrome b/b6 C-terminal region profile" evidence="21">
    <location>
        <begin position="207"/>
        <end position="373"/>
    </location>
</feature>
<keyword evidence="6 18" id="KW-0349">Heme</keyword>
<dbReference type="SUPFAM" id="SSF81648">
    <property type="entry name" value="a domain/subunit of cytochrome bc1 complex (Ubiquinol-cytochrome c reductase)"/>
    <property type="match status" value="1"/>
</dbReference>
<feature type="transmembrane region" description="Helical" evidence="19">
    <location>
        <begin position="172"/>
        <end position="197"/>
    </location>
</feature>
<evidence type="ECO:0000256" key="15">
    <source>
        <dbReference type="ARBA" id="ARBA00023128"/>
    </source>
</evidence>
<evidence type="ECO:0000256" key="10">
    <source>
        <dbReference type="ARBA" id="ARBA00022792"/>
    </source>
</evidence>
<comment type="subunit">
    <text evidence="3">The main subunits of complex b-c1 are: cytochrome b, cytochrome c1 and the Rieske protein.</text>
</comment>
<dbReference type="PANTHER" id="PTHR19271">
    <property type="entry name" value="CYTOCHROME B"/>
    <property type="match status" value="1"/>
</dbReference>
<dbReference type="InterPro" id="IPR048260">
    <property type="entry name" value="Cytochrome_b_C_euk/bac"/>
</dbReference>
<dbReference type="InterPro" id="IPR027387">
    <property type="entry name" value="Cytb/b6-like_sf"/>
</dbReference>
<gene>
    <name evidence="22" type="primary">CYTB</name>
</gene>
<keyword evidence="7 19" id="KW-0679">Respiratory chain</keyword>
<organism evidence="22">
    <name type="scientific">Neomikiella lychnidis</name>
    <dbReference type="NCBI Taxonomy" id="2719079"/>
    <lineage>
        <taxon>Eukaryota</taxon>
        <taxon>Metazoa</taxon>
        <taxon>Ecdysozoa</taxon>
        <taxon>Arthropoda</taxon>
        <taxon>Hexapoda</taxon>
        <taxon>Insecta</taxon>
        <taxon>Pterygota</taxon>
        <taxon>Neoptera</taxon>
        <taxon>Endopterygota</taxon>
        <taxon>Diptera</taxon>
        <taxon>Nematocera</taxon>
        <taxon>Sciaroidea</taxon>
        <taxon>Cecidomyiidae</taxon>
        <taxon>Neomikiella</taxon>
    </lineage>
</organism>
<dbReference type="InterPro" id="IPR016174">
    <property type="entry name" value="Di-haem_cyt_TM"/>
</dbReference>
<keyword evidence="16 19" id="KW-0472">Membrane</keyword>
<dbReference type="InterPro" id="IPR048259">
    <property type="entry name" value="Cytochrome_b_N_euk/bac"/>
</dbReference>
<evidence type="ECO:0000256" key="11">
    <source>
        <dbReference type="ARBA" id="ARBA00022982"/>
    </source>
</evidence>
<dbReference type="Gene3D" id="1.20.810.10">
    <property type="entry name" value="Cytochrome Bc1 Complex, Chain C"/>
    <property type="match status" value="1"/>
</dbReference>
<name>A0A7L7S0H2_9DIPT</name>
<dbReference type="GO" id="GO:0016491">
    <property type="term" value="F:oxidoreductase activity"/>
    <property type="evidence" value="ECO:0007669"/>
    <property type="project" value="UniProtKB-UniRule"/>
</dbReference>
<evidence type="ECO:0000256" key="1">
    <source>
        <dbReference type="ARBA" id="ARBA00002566"/>
    </source>
</evidence>
<evidence type="ECO:0000256" key="12">
    <source>
        <dbReference type="ARBA" id="ARBA00022989"/>
    </source>
</evidence>
<dbReference type="GO" id="GO:0006122">
    <property type="term" value="P:mitochondrial electron transport, ubiquinol to cytochrome c"/>
    <property type="evidence" value="ECO:0007669"/>
    <property type="project" value="TreeGrafter"/>
</dbReference>
<dbReference type="GO" id="GO:0005743">
    <property type="term" value="C:mitochondrial inner membrane"/>
    <property type="evidence" value="ECO:0007669"/>
    <property type="project" value="UniProtKB-SubCell"/>
</dbReference>
<geneLocation type="mitochondrion" evidence="22"/>
<keyword evidence="12 19" id="KW-1133">Transmembrane helix</keyword>
<dbReference type="Pfam" id="PF00033">
    <property type="entry name" value="Cytochrome_B"/>
    <property type="match status" value="1"/>
</dbReference>
<feature type="transmembrane region" description="Helical" evidence="19">
    <location>
        <begin position="26"/>
        <end position="50"/>
    </location>
</feature>
<keyword evidence="15 19" id="KW-0496">Mitochondrion</keyword>
<feature type="binding site" description="axial binding residue" evidence="18">
    <location>
        <position position="94"/>
    </location>
    <ligand>
        <name>heme b</name>
        <dbReference type="ChEBI" id="CHEBI:60344"/>
        <label>b566</label>
    </ligand>
    <ligandPart>
        <name>Fe</name>
        <dbReference type="ChEBI" id="CHEBI:18248"/>
    </ligandPart>
</feature>
<feature type="binding site" evidence="17">
    <location>
        <position position="198"/>
    </location>
    <ligand>
        <name>a ubiquinone</name>
        <dbReference type="ChEBI" id="CHEBI:16389"/>
    </ligand>
</feature>
<dbReference type="CDD" id="cd00290">
    <property type="entry name" value="cytochrome_b_C"/>
    <property type="match status" value="1"/>
</dbReference>
<dbReference type="PROSITE" id="PS51003">
    <property type="entry name" value="CYTB_CTER"/>
    <property type="match status" value="1"/>
</dbReference>
<dbReference type="PIRSF" id="PIRSF038885">
    <property type="entry name" value="COB"/>
    <property type="match status" value="1"/>
</dbReference>
<dbReference type="GO" id="GO:0045275">
    <property type="term" value="C:respiratory chain complex III"/>
    <property type="evidence" value="ECO:0007669"/>
    <property type="project" value="InterPro"/>
</dbReference>
<dbReference type="CDD" id="cd00284">
    <property type="entry name" value="Cytochrome_b_N"/>
    <property type="match status" value="1"/>
</dbReference>
<evidence type="ECO:0000259" key="20">
    <source>
        <dbReference type="PROSITE" id="PS51002"/>
    </source>
</evidence>
<feature type="domain" description="Cytochrome b/b6 N-terminal region profile" evidence="20">
    <location>
        <begin position="1"/>
        <end position="206"/>
    </location>
</feature>
<dbReference type="InterPro" id="IPR030689">
    <property type="entry name" value="Cytochrome_b"/>
</dbReference>
<accession>A0A7L7S0H2</accession>
<protein>
    <recommendedName>
        <fullName evidence="4 19">Cytochrome b</fullName>
    </recommendedName>
</protein>
<evidence type="ECO:0000256" key="9">
    <source>
        <dbReference type="ARBA" id="ARBA00022723"/>
    </source>
</evidence>
<evidence type="ECO:0000256" key="5">
    <source>
        <dbReference type="ARBA" id="ARBA00022448"/>
    </source>
</evidence>
<evidence type="ECO:0000259" key="21">
    <source>
        <dbReference type="PROSITE" id="PS51003"/>
    </source>
</evidence>
<evidence type="ECO:0000256" key="16">
    <source>
        <dbReference type="ARBA" id="ARBA00023136"/>
    </source>
</evidence>
<dbReference type="AlphaFoldDB" id="A0A7L7S0H2"/>
<dbReference type="EMBL" id="MT862380">
    <property type="protein sequence ID" value="QNV11606.1"/>
    <property type="molecule type" value="Genomic_DNA"/>
</dbReference>
<keyword evidence="9 18" id="KW-0479">Metal-binding</keyword>
<dbReference type="InterPro" id="IPR036150">
    <property type="entry name" value="Cyt_b/b6_C_sf"/>
</dbReference>
<dbReference type="PANTHER" id="PTHR19271:SF16">
    <property type="entry name" value="CYTOCHROME B"/>
    <property type="match status" value="1"/>
</dbReference>
<keyword evidence="11 19" id="KW-0249">Electron transport</keyword>
<evidence type="ECO:0000256" key="3">
    <source>
        <dbReference type="ARBA" id="ARBA00011649"/>
    </source>
</evidence>
<evidence type="ECO:0000256" key="18">
    <source>
        <dbReference type="PIRSR" id="PIRSR038885-2"/>
    </source>
</evidence>
<feature type="binding site" description="axial binding residue" evidence="18">
    <location>
        <position position="179"/>
    </location>
    <ligand>
        <name>heme b</name>
        <dbReference type="ChEBI" id="CHEBI:60344"/>
        <label>b562</label>
    </ligand>
    <ligandPart>
        <name>Fe</name>
        <dbReference type="ChEBI" id="CHEBI:18248"/>
    </ligandPart>
</feature>
<proteinExistence type="inferred from homology"/>
<evidence type="ECO:0000256" key="8">
    <source>
        <dbReference type="ARBA" id="ARBA00022692"/>
    </source>
</evidence>
<keyword evidence="8 19" id="KW-0812">Transmembrane</keyword>
<dbReference type="GO" id="GO:0008121">
    <property type="term" value="F:quinol-cytochrome-c reductase activity"/>
    <property type="evidence" value="ECO:0007669"/>
    <property type="project" value="InterPro"/>
</dbReference>
<feature type="binding site" description="axial binding residue" evidence="18">
    <location>
        <position position="80"/>
    </location>
    <ligand>
        <name>heme b</name>
        <dbReference type="ChEBI" id="CHEBI:60344"/>
        <label>b562</label>
    </ligand>
    <ligandPart>
        <name>Fe</name>
        <dbReference type="ChEBI" id="CHEBI:18248"/>
    </ligandPart>
</feature>
<dbReference type="SUPFAM" id="SSF81342">
    <property type="entry name" value="Transmembrane di-heme cytochromes"/>
    <property type="match status" value="1"/>
</dbReference>
<evidence type="ECO:0000256" key="19">
    <source>
        <dbReference type="RuleBase" id="RU362117"/>
    </source>
</evidence>
<sequence length="373" mass="43725">MNKMNFLNFNNFMNNMKIPTPCNITLMWNFGSLLGICLMIQIMTGMILAFRYSPDINLAFNSINNIMNDSWMGFLLRNMHANGASVFFMLLYIHIGRGIYFKSFMFYKTWITGVILLLMIMGTAFLGYVLPWGQMSFWGSTVITNLISSIPYLGEYLVQWIWGGYSVNNPTLTRFFCLHFILPFMISVMMLIHLFFLHKSGSNNPLGIKSNNNKILFINFYIIKDLMGLMMLFIMMFFIITYYPYILSDSDNFILANSMVTPEHIQPEWYFLFAYAILRSIPKKLGGVIALLMSISILFFLPLFNMSNMNSNLYFFNKFMFWSLTNSVIMLTWIGVKPVEYPFIFIGQMLSIIYFFLYLVIPMIEKWFDKMIN</sequence>
<comment type="similarity">
    <text evidence="19">Belongs to the cytochrome b family.</text>
</comment>
<keyword evidence="13 18" id="KW-0408">Iron</keyword>
<keyword evidence="14" id="KW-0830">Ubiquinone</keyword>
<dbReference type="InterPro" id="IPR005797">
    <property type="entry name" value="Cyt_b/b6_N"/>
</dbReference>
<dbReference type="Pfam" id="PF00032">
    <property type="entry name" value="Cytochrom_B_C"/>
    <property type="match status" value="1"/>
</dbReference>
<reference evidence="22" key="1">
    <citation type="submission" date="2020-08" db="EMBL/GenBank/DDBJ databases">
        <title>DNAmark Project.</title>
        <authorList>
            <person name="Leerhoei F."/>
        </authorList>
    </citation>
    <scope>NUCLEOTIDE SEQUENCE</scope>
    <source>
        <strain evidence="22">DM257</strain>
    </source>
</reference>
<dbReference type="InterPro" id="IPR005798">
    <property type="entry name" value="Cyt_b/b6_C"/>
</dbReference>
<dbReference type="GO" id="GO:0046872">
    <property type="term" value="F:metal ion binding"/>
    <property type="evidence" value="ECO:0007669"/>
    <property type="project" value="UniProtKB-UniRule"/>
</dbReference>
<evidence type="ECO:0000256" key="13">
    <source>
        <dbReference type="ARBA" id="ARBA00023004"/>
    </source>
</evidence>
<feature type="transmembrane region" description="Helical" evidence="19">
    <location>
        <begin position="316"/>
        <end position="335"/>
    </location>
</feature>
<evidence type="ECO:0000256" key="14">
    <source>
        <dbReference type="ARBA" id="ARBA00023075"/>
    </source>
</evidence>
<comment type="cofactor">
    <cofactor evidence="18">
        <name>heme</name>
        <dbReference type="ChEBI" id="CHEBI:30413"/>
    </cofactor>
    <text evidence="18">Binds 2 heme groups non-covalently.</text>
</comment>
<dbReference type="PROSITE" id="PS51002">
    <property type="entry name" value="CYTB_NTER"/>
    <property type="match status" value="1"/>
</dbReference>
<evidence type="ECO:0000256" key="6">
    <source>
        <dbReference type="ARBA" id="ARBA00022617"/>
    </source>
</evidence>
<keyword evidence="10" id="KW-0999">Mitochondrion inner membrane</keyword>
<comment type="subcellular location">
    <subcellularLocation>
        <location evidence="2">Mitochondrion inner membrane</location>
        <topology evidence="2">Multi-pass membrane protein</topology>
    </subcellularLocation>
</comment>
<evidence type="ECO:0000313" key="22">
    <source>
        <dbReference type="EMBL" id="QNV11606.1"/>
    </source>
</evidence>
<evidence type="ECO:0000256" key="2">
    <source>
        <dbReference type="ARBA" id="ARBA00004448"/>
    </source>
</evidence>
<feature type="binding site" description="axial binding residue" evidence="18">
    <location>
        <position position="193"/>
    </location>
    <ligand>
        <name>heme b</name>
        <dbReference type="ChEBI" id="CHEBI:60344"/>
        <label>b566</label>
    </ligand>
    <ligandPart>
        <name>Fe</name>
        <dbReference type="ChEBI" id="CHEBI:18248"/>
    </ligandPart>
</feature>
<feature type="transmembrane region" description="Helical" evidence="19">
    <location>
        <begin position="105"/>
        <end position="130"/>
    </location>
</feature>
<comment type="cofactor">
    <cofactor evidence="19">
        <name>heme b</name>
        <dbReference type="ChEBI" id="CHEBI:60344"/>
    </cofactor>
    <text evidence="19">Binds 2 heme groups non-covalently.</text>
</comment>
<comment type="function">
    <text evidence="1 19">Component of the ubiquinol-cytochrome c reductase complex (complex III or cytochrome b-c1 complex) that is part of the mitochondrial respiratory chain. The b-c1 complex mediates electron transfer from ubiquinol to cytochrome c. Contributes to the generation of a proton gradient across the mitochondrial membrane that is then used for ATP synthesis.</text>
</comment>